<evidence type="ECO:0000256" key="2">
    <source>
        <dbReference type="ARBA" id="ARBA00006434"/>
    </source>
</evidence>
<evidence type="ECO:0000256" key="5">
    <source>
        <dbReference type="ARBA" id="ARBA00022989"/>
    </source>
</evidence>
<dbReference type="PROSITE" id="PS50283">
    <property type="entry name" value="NA_SOLUT_SYMP_3"/>
    <property type="match status" value="1"/>
</dbReference>
<feature type="transmembrane region" description="Helical" evidence="9">
    <location>
        <begin position="432"/>
        <end position="455"/>
    </location>
</feature>
<sequence>YAALLVSGLAIGWFVRDKATFLSANGTQKAIPLSFNFIASAFGCGVLSTYAQVANLTGLQGLLVYAITGGLPLMLFSWFGPIIRKQCPHGFVLTEWVFQRFGTSTGLYLSACTLLTLFLFMVSEIASLQYVVSTLTGRSALPAIIVECVVTSLYTAVGGFKVSFLTDNIQITTVFALIVIMCGALGHYVEIDRSKIPESGLLEANLVGWQLIYILIVAIFTNDMFMSGFWLRTFASRSDKDLFIGCSIAAFVATCIAVLFGIPGLLAVWMGLVEVGDEGSSASLFIILNTLPNWVSGITLVLTVCISTCTLDSLQSAMISSISNDIFRNKINIMWCRLIVVLIMVPIVVVALKAGDDVLQIYFIADLLSAAVIPVVMLGLSSYFYFLTAWEVICAGLGGLLSVFIFGTIYYGNARDGGKLLLIWNGIYGGDWGCFAAFVVAPGGAFLFAGITLAIRLSVLKIHSIYTGTPFTALDYNPELVNLDYVEPETNSSDRPADAEDGKSKDSFI</sequence>
<evidence type="ECO:0000313" key="10">
    <source>
        <dbReference type="EMBL" id="KAH3683425.1"/>
    </source>
</evidence>
<organism evidence="10 11">
    <name type="scientific">Wickerhamomyces pijperi</name>
    <name type="common">Yeast</name>
    <name type="synonym">Pichia pijperi</name>
    <dbReference type="NCBI Taxonomy" id="599730"/>
    <lineage>
        <taxon>Eukaryota</taxon>
        <taxon>Fungi</taxon>
        <taxon>Dikarya</taxon>
        <taxon>Ascomycota</taxon>
        <taxon>Saccharomycotina</taxon>
        <taxon>Saccharomycetes</taxon>
        <taxon>Phaffomycetales</taxon>
        <taxon>Wickerhamomycetaceae</taxon>
        <taxon>Wickerhamomyces</taxon>
    </lineage>
</organism>
<protein>
    <recommendedName>
        <fullName evidence="12">Urea transporter</fullName>
    </recommendedName>
</protein>
<dbReference type="GO" id="GO:0005886">
    <property type="term" value="C:plasma membrane"/>
    <property type="evidence" value="ECO:0007669"/>
    <property type="project" value="TreeGrafter"/>
</dbReference>
<evidence type="ECO:0000256" key="7">
    <source>
        <dbReference type="RuleBase" id="RU362091"/>
    </source>
</evidence>
<accession>A0A9P8Q5M8</accession>
<dbReference type="GO" id="GO:0015606">
    <property type="term" value="F:spermidine transmembrane transporter activity"/>
    <property type="evidence" value="ECO:0007669"/>
    <property type="project" value="TreeGrafter"/>
</dbReference>
<feature type="non-terminal residue" evidence="10">
    <location>
        <position position="1"/>
    </location>
</feature>
<keyword evidence="6 9" id="KW-0472">Membrane</keyword>
<evidence type="ECO:0000256" key="9">
    <source>
        <dbReference type="SAM" id="Phobius"/>
    </source>
</evidence>
<evidence type="ECO:0000256" key="1">
    <source>
        <dbReference type="ARBA" id="ARBA00004141"/>
    </source>
</evidence>
<reference evidence="10" key="2">
    <citation type="submission" date="2021-01" db="EMBL/GenBank/DDBJ databases">
        <authorList>
            <person name="Schikora-Tamarit M.A."/>
        </authorList>
    </citation>
    <scope>NUCLEOTIDE SEQUENCE</scope>
    <source>
        <strain evidence="10">CBS2887</strain>
    </source>
</reference>
<feature type="compositionally biased region" description="Basic and acidic residues" evidence="8">
    <location>
        <begin position="495"/>
        <end position="509"/>
    </location>
</feature>
<dbReference type="PANTHER" id="PTHR48086:SF10">
    <property type="entry name" value="AGR155CP"/>
    <property type="match status" value="1"/>
</dbReference>
<comment type="caution">
    <text evidence="10">The sequence shown here is derived from an EMBL/GenBank/DDBJ whole genome shotgun (WGS) entry which is preliminary data.</text>
</comment>
<comment type="similarity">
    <text evidence="2 7">Belongs to the sodium:solute symporter (SSF) (TC 2.A.21) family.</text>
</comment>
<feature type="transmembrane region" description="Helical" evidence="9">
    <location>
        <begin position="62"/>
        <end position="80"/>
    </location>
</feature>
<feature type="transmembrane region" description="Helical" evidence="9">
    <location>
        <begin position="209"/>
        <end position="230"/>
    </location>
</feature>
<dbReference type="EMBL" id="JAEUBG010003130">
    <property type="protein sequence ID" value="KAH3683425.1"/>
    <property type="molecule type" value="Genomic_DNA"/>
</dbReference>
<dbReference type="InterPro" id="IPR001734">
    <property type="entry name" value="Na/solute_symporter"/>
</dbReference>
<evidence type="ECO:0000313" key="11">
    <source>
        <dbReference type="Proteomes" id="UP000774326"/>
    </source>
</evidence>
<evidence type="ECO:0000256" key="4">
    <source>
        <dbReference type="ARBA" id="ARBA00022692"/>
    </source>
</evidence>
<feature type="transmembrane region" description="Helical" evidence="9">
    <location>
        <begin position="140"/>
        <end position="157"/>
    </location>
</feature>
<feature type="transmembrane region" description="Helical" evidence="9">
    <location>
        <begin position="361"/>
        <end position="385"/>
    </location>
</feature>
<proteinExistence type="inferred from homology"/>
<feature type="transmembrane region" description="Helical" evidence="9">
    <location>
        <begin position="291"/>
        <end position="314"/>
    </location>
</feature>
<dbReference type="OrthoDB" id="6132759at2759"/>
<dbReference type="AlphaFoldDB" id="A0A9P8Q5M8"/>
<keyword evidence="4 9" id="KW-0812">Transmembrane</keyword>
<gene>
    <name evidence="10" type="ORF">WICPIJ_005582</name>
</gene>
<evidence type="ECO:0000256" key="6">
    <source>
        <dbReference type="ARBA" id="ARBA00023136"/>
    </source>
</evidence>
<evidence type="ECO:0008006" key="12">
    <source>
        <dbReference type="Google" id="ProtNLM"/>
    </source>
</evidence>
<dbReference type="Gene3D" id="1.20.1730.10">
    <property type="entry name" value="Sodium/glucose cotransporter"/>
    <property type="match status" value="1"/>
</dbReference>
<feature type="transmembrane region" description="Helical" evidence="9">
    <location>
        <begin position="169"/>
        <end position="189"/>
    </location>
</feature>
<dbReference type="InterPro" id="IPR038377">
    <property type="entry name" value="Na/Glc_symporter_sf"/>
</dbReference>
<dbReference type="InterPro" id="IPR050277">
    <property type="entry name" value="Sodium:Solute_Symporter"/>
</dbReference>
<reference evidence="10" key="1">
    <citation type="journal article" date="2021" name="Open Biol.">
        <title>Shared evolutionary footprints suggest mitochondrial oxidative damage underlies multiple complex I losses in fungi.</title>
        <authorList>
            <person name="Schikora-Tamarit M.A."/>
            <person name="Marcet-Houben M."/>
            <person name="Nosek J."/>
            <person name="Gabaldon T."/>
        </authorList>
    </citation>
    <scope>NUCLEOTIDE SEQUENCE</scope>
    <source>
        <strain evidence="10">CBS2887</strain>
    </source>
</reference>
<feature type="transmembrane region" description="Helical" evidence="9">
    <location>
        <begin position="30"/>
        <end position="50"/>
    </location>
</feature>
<feature type="transmembrane region" description="Helical" evidence="9">
    <location>
        <begin position="242"/>
        <end position="271"/>
    </location>
</feature>
<feature type="transmembrane region" description="Helical" evidence="9">
    <location>
        <begin position="392"/>
        <end position="412"/>
    </location>
</feature>
<feature type="transmembrane region" description="Helical" evidence="9">
    <location>
        <begin position="101"/>
        <end position="120"/>
    </location>
</feature>
<dbReference type="Pfam" id="PF00474">
    <property type="entry name" value="SSF"/>
    <property type="match status" value="1"/>
</dbReference>
<dbReference type="PANTHER" id="PTHR48086">
    <property type="entry name" value="SODIUM/PROLINE SYMPORTER-RELATED"/>
    <property type="match status" value="1"/>
</dbReference>
<name>A0A9P8Q5M8_WICPI</name>
<keyword evidence="11" id="KW-1185">Reference proteome</keyword>
<keyword evidence="5 9" id="KW-1133">Transmembrane helix</keyword>
<feature type="region of interest" description="Disordered" evidence="8">
    <location>
        <begin position="488"/>
        <end position="509"/>
    </location>
</feature>
<evidence type="ECO:0000256" key="8">
    <source>
        <dbReference type="SAM" id="MobiDB-lite"/>
    </source>
</evidence>
<evidence type="ECO:0000256" key="3">
    <source>
        <dbReference type="ARBA" id="ARBA00022448"/>
    </source>
</evidence>
<dbReference type="Proteomes" id="UP000774326">
    <property type="component" value="Unassembled WGS sequence"/>
</dbReference>
<comment type="subcellular location">
    <subcellularLocation>
        <location evidence="1">Membrane</location>
        <topology evidence="1">Multi-pass membrane protein</topology>
    </subcellularLocation>
</comment>
<keyword evidence="3" id="KW-0813">Transport</keyword>
<feature type="transmembrane region" description="Helical" evidence="9">
    <location>
        <begin position="335"/>
        <end position="355"/>
    </location>
</feature>